<dbReference type="AlphaFoldDB" id="A0AAE3NY97"/>
<evidence type="ECO:0000256" key="6">
    <source>
        <dbReference type="ARBA" id="ARBA00022694"/>
    </source>
</evidence>
<dbReference type="NCBIfam" id="TIGR00737">
    <property type="entry name" value="nifR3_yhdG"/>
    <property type="match status" value="1"/>
</dbReference>
<feature type="active site" description="Proton donor" evidence="13">
    <location>
        <position position="100"/>
    </location>
</feature>
<dbReference type="EMBL" id="JARGDL010000001">
    <property type="protein sequence ID" value="MDF1610805.1"/>
    <property type="molecule type" value="Genomic_DNA"/>
</dbReference>
<feature type="binding site" evidence="14">
    <location>
        <position position="170"/>
    </location>
    <ligand>
        <name>FMN</name>
        <dbReference type="ChEBI" id="CHEBI:58210"/>
    </ligand>
</feature>
<name>A0AAE3NY97_9BACT</name>
<keyword evidence="4 12" id="KW-0285">Flavoprotein</keyword>
<evidence type="ECO:0000256" key="5">
    <source>
        <dbReference type="ARBA" id="ARBA00022643"/>
    </source>
</evidence>
<evidence type="ECO:0000256" key="11">
    <source>
        <dbReference type="ARBA" id="ARBA00048802"/>
    </source>
</evidence>
<dbReference type="PROSITE" id="PS01136">
    <property type="entry name" value="UPF0034"/>
    <property type="match status" value="1"/>
</dbReference>
<feature type="binding site" evidence="14">
    <location>
        <position position="140"/>
    </location>
    <ligand>
        <name>FMN</name>
        <dbReference type="ChEBI" id="CHEBI:58210"/>
    </ligand>
</feature>
<evidence type="ECO:0000256" key="9">
    <source>
        <dbReference type="ARBA" id="ARBA00023002"/>
    </source>
</evidence>
<evidence type="ECO:0000256" key="4">
    <source>
        <dbReference type="ARBA" id="ARBA00022630"/>
    </source>
</evidence>
<feature type="binding site" evidence="14">
    <location>
        <begin position="225"/>
        <end position="226"/>
    </location>
    <ligand>
        <name>FMN</name>
        <dbReference type="ChEBI" id="CHEBI:58210"/>
    </ligand>
</feature>
<evidence type="ECO:0000256" key="2">
    <source>
        <dbReference type="ARBA" id="ARBA00002790"/>
    </source>
</evidence>
<evidence type="ECO:0000256" key="13">
    <source>
        <dbReference type="PIRSR" id="PIRSR006621-1"/>
    </source>
</evidence>
<dbReference type="Pfam" id="PF01207">
    <property type="entry name" value="Dus"/>
    <property type="match status" value="1"/>
</dbReference>
<organism evidence="16 17">
    <name type="scientific">Stygiobacter electus</name>
    <dbReference type="NCBI Taxonomy" id="3032292"/>
    <lineage>
        <taxon>Bacteria</taxon>
        <taxon>Pseudomonadati</taxon>
        <taxon>Ignavibacteriota</taxon>
        <taxon>Ignavibacteria</taxon>
        <taxon>Ignavibacteriales</taxon>
        <taxon>Melioribacteraceae</taxon>
        <taxon>Stygiobacter</taxon>
    </lineage>
</organism>
<accession>A0AAE3NY97</accession>
<dbReference type="InterPro" id="IPR035587">
    <property type="entry name" value="DUS-like_FMN-bd"/>
</dbReference>
<evidence type="ECO:0000313" key="16">
    <source>
        <dbReference type="EMBL" id="MDF1610805.1"/>
    </source>
</evidence>
<proteinExistence type="inferred from homology"/>
<comment type="catalytic activity">
    <reaction evidence="11">
        <text>a 5,6-dihydrouridine in tRNA + NAD(+) = a uridine in tRNA + NADH + H(+)</text>
        <dbReference type="Rhea" id="RHEA:54452"/>
        <dbReference type="Rhea" id="RHEA-COMP:13339"/>
        <dbReference type="Rhea" id="RHEA-COMP:13887"/>
        <dbReference type="ChEBI" id="CHEBI:15378"/>
        <dbReference type="ChEBI" id="CHEBI:57540"/>
        <dbReference type="ChEBI" id="CHEBI:57945"/>
        <dbReference type="ChEBI" id="CHEBI:65315"/>
        <dbReference type="ChEBI" id="CHEBI:74443"/>
    </reaction>
</comment>
<comment type="function">
    <text evidence="2 12">Catalyzes the synthesis of 5,6-dihydrouridine (D), a modified base found in the D-loop of most tRNAs, via the reduction of the C5-C6 double bond in target uridines.</text>
</comment>
<dbReference type="PANTHER" id="PTHR45846">
    <property type="entry name" value="TRNA-DIHYDROURIDINE(47) SYNTHASE [NAD(P)(+)]-LIKE"/>
    <property type="match status" value="1"/>
</dbReference>
<dbReference type="PIRSF" id="PIRSF006621">
    <property type="entry name" value="Dus"/>
    <property type="match status" value="1"/>
</dbReference>
<comment type="caution">
    <text evidence="16">The sequence shown here is derived from an EMBL/GenBank/DDBJ whole genome shotgun (WGS) entry which is preliminary data.</text>
</comment>
<evidence type="ECO:0000256" key="3">
    <source>
        <dbReference type="ARBA" id="ARBA00022555"/>
    </source>
</evidence>
<comment type="cofactor">
    <cofactor evidence="1 12 14">
        <name>FMN</name>
        <dbReference type="ChEBI" id="CHEBI:58210"/>
    </cofactor>
</comment>
<dbReference type="PANTHER" id="PTHR45846:SF1">
    <property type="entry name" value="TRNA-DIHYDROURIDINE(47) SYNTHASE [NAD(P)(+)]-LIKE"/>
    <property type="match status" value="1"/>
</dbReference>
<dbReference type="EC" id="1.3.1.-" evidence="12"/>
<evidence type="ECO:0000256" key="7">
    <source>
        <dbReference type="ARBA" id="ARBA00022857"/>
    </source>
</evidence>
<dbReference type="Gene3D" id="3.20.20.70">
    <property type="entry name" value="Aldolase class I"/>
    <property type="match status" value="1"/>
</dbReference>
<evidence type="ECO:0000256" key="10">
    <source>
        <dbReference type="ARBA" id="ARBA00048205"/>
    </source>
</evidence>
<comment type="similarity">
    <text evidence="12">Belongs to the dus family.</text>
</comment>
<evidence type="ECO:0000259" key="15">
    <source>
        <dbReference type="Pfam" id="PF01207"/>
    </source>
</evidence>
<reference evidence="16" key="1">
    <citation type="submission" date="2023-03" db="EMBL/GenBank/DDBJ databases">
        <title>Stygiobacter electus gen. nov., sp. nov., facultatively anaerobic thermotolerant bacterium of the class Ignavibacteria from a well of Yessentuki mineral water deposit.</title>
        <authorList>
            <person name="Podosokorskaya O.A."/>
            <person name="Elcheninov A.G."/>
            <person name="Petrova N.F."/>
            <person name="Zavarzina D.G."/>
            <person name="Kublanov I.V."/>
            <person name="Merkel A.Y."/>
        </authorList>
    </citation>
    <scope>NUCLEOTIDE SEQUENCE</scope>
    <source>
        <strain evidence="16">09-Me</strain>
    </source>
</reference>
<sequence>MKIGNLDIGDKLVLAPMAEITDSSFRKICKEFGAGLTFTQMVSAEGVIKNNFHTLKYLTFNKSEKPIAVQLLGNDPEIIGEATKEISKLKPDLIDINAGCPVDKVVSNKMGASLLDDPKALAKLISKMVDNSDGIPISTKIRLGKDKNHINVLETAKAIEDSGASVIIVHARTRNDKYEDNSEWHWIKKVKENIKIPVIGNGSVLTFLDAVEMKNETACDSVLIARGALGNPFIFSQYNSFVNNHNYFNVDLELILSTAIKHIDLLEREFGEFLALDKAKKHSLWYFKDQLGINELVELVLKTKSIIELKNVISNHARNITLNKFRNNDNKKISNYFNKRVLFWLSDESEKMYG</sequence>
<dbReference type="GO" id="GO:0000049">
    <property type="term" value="F:tRNA binding"/>
    <property type="evidence" value="ECO:0007669"/>
    <property type="project" value="UniProtKB-KW"/>
</dbReference>
<dbReference type="InterPro" id="IPR004652">
    <property type="entry name" value="DusB-like"/>
</dbReference>
<dbReference type="Gene3D" id="1.10.1200.80">
    <property type="entry name" value="Putative flavin oxidoreducatase, domain 2"/>
    <property type="match status" value="1"/>
</dbReference>
<dbReference type="RefSeq" id="WP_321534571.1">
    <property type="nucleotide sequence ID" value="NZ_JARGDL010000001.1"/>
</dbReference>
<feature type="domain" description="DUS-like FMN-binding" evidence="15">
    <location>
        <begin position="14"/>
        <end position="293"/>
    </location>
</feature>
<keyword evidence="17" id="KW-1185">Reference proteome</keyword>
<evidence type="ECO:0000313" key="17">
    <source>
        <dbReference type="Proteomes" id="UP001221302"/>
    </source>
</evidence>
<keyword evidence="7" id="KW-0521">NADP</keyword>
<dbReference type="SUPFAM" id="SSF51395">
    <property type="entry name" value="FMN-linked oxidoreductases"/>
    <property type="match status" value="1"/>
</dbReference>
<evidence type="ECO:0000256" key="1">
    <source>
        <dbReference type="ARBA" id="ARBA00001917"/>
    </source>
</evidence>
<keyword evidence="3" id="KW-0820">tRNA-binding</keyword>
<evidence type="ECO:0000256" key="8">
    <source>
        <dbReference type="ARBA" id="ARBA00022884"/>
    </source>
</evidence>
<dbReference type="CDD" id="cd02801">
    <property type="entry name" value="DUS_like_FMN"/>
    <property type="match status" value="1"/>
</dbReference>
<dbReference type="InterPro" id="IPR013785">
    <property type="entry name" value="Aldolase_TIM"/>
</dbReference>
<feature type="binding site" evidence="14">
    <location>
        <position position="70"/>
    </location>
    <ligand>
        <name>FMN</name>
        <dbReference type="ChEBI" id="CHEBI:58210"/>
    </ligand>
</feature>
<dbReference type="InterPro" id="IPR001269">
    <property type="entry name" value="DUS_fam"/>
</dbReference>
<feature type="binding site" evidence="14">
    <location>
        <begin position="16"/>
        <end position="18"/>
    </location>
    <ligand>
        <name>FMN</name>
        <dbReference type="ChEBI" id="CHEBI:58210"/>
    </ligand>
</feature>
<keyword evidence="9 12" id="KW-0560">Oxidoreductase</keyword>
<dbReference type="InterPro" id="IPR018517">
    <property type="entry name" value="tRNA_hU_synthase_CS"/>
</dbReference>
<dbReference type="GO" id="GO:0050660">
    <property type="term" value="F:flavin adenine dinucleotide binding"/>
    <property type="evidence" value="ECO:0007669"/>
    <property type="project" value="InterPro"/>
</dbReference>
<dbReference type="InterPro" id="IPR024036">
    <property type="entry name" value="tRNA-dHydroUridine_Synthase_C"/>
</dbReference>
<evidence type="ECO:0000256" key="12">
    <source>
        <dbReference type="PIRNR" id="PIRNR006621"/>
    </source>
</evidence>
<dbReference type="GO" id="GO:0017150">
    <property type="term" value="F:tRNA dihydrouridine synthase activity"/>
    <property type="evidence" value="ECO:0007669"/>
    <property type="project" value="InterPro"/>
</dbReference>
<protein>
    <recommendedName>
        <fullName evidence="12">tRNA-dihydrouridine synthase</fullName>
        <ecNumber evidence="12">1.3.1.-</ecNumber>
    </recommendedName>
</protein>
<keyword evidence="14" id="KW-0547">Nucleotide-binding</keyword>
<keyword evidence="5 12" id="KW-0288">FMN</keyword>
<comment type="catalytic activity">
    <reaction evidence="10">
        <text>a 5,6-dihydrouridine in tRNA + NADP(+) = a uridine in tRNA + NADPH + H(+)</text>
        <dbReference type="Rhea" id="RHEA:23624"/>
        <dbReference type="Rhea" id="RHEA-COMP:13339"/>
        <dbReference type="Rhea" id="RHEA-COMP:13887"/>
        <dbReference type="ChEBI" id="CHEBI:15378"/>
        <dbReference type="ChEBI" id="CHEBI:57783"/>
        <dbReference type="ChEBI" id="CHEBI:58349"/>
        <dbReference type="ChEBI" id="CHEBI:65315"/>
        <dbReference type="ChEBI" id="CHEBI:74443"/>
    </reaction>
</comment>
<dbReference type="Proteomes" id="UP001221302">
    <property type="component" value="Unassembled WGS sequence"/>
</dbReference>
<keyword evidence="8" id="KW-0694">RNA-binding</keyword>
<evidence type="ECO:0000256" key="14">
    <source>
        <dbReference type="PIRSR" id="PIRSR006621-2"/>
    </source>
</evidence>
<keyword evidence="6 12" id="KW-0819">tRNA processing</keyword>
<gene>
    <name evidence="16" type="primary">dusB</name>
    <name evidence="16" type="ORF">P0M35_01460</name>
</gene>